<dbReference type="Proteomes" id="UP001497514">
    <property type="component" value="Chromosome"/>
</dbReference>
<gene>
    <name evidence="1" type="ORF">TD3509T_0523</name>
</gene>
<keyword evidence="2" id="KW-1185">Reference proteome</keyword>
<reference evidence="1 2" key="1">
    <citation type="submission" date="2024-05" db="EMBL/GenBank/DDBJ databases">
        <authorList>
            <person name="Duchaud E."/>
        </authorList>
    </citation>
    <scope>NUCLEOTIDE SEQUENCE [LARGE SCALE GENOMIC DNA]</scope>
    <source>
        <strain evidence="1">Ena-SAMPLE-TAB-13-05-2024-13:56:06:370-140309</strain>
    </source>
</reference>
<dbReference type="PROSITE" id="PS51257">
    <property type="entry name" value="PROKAR_LIPOPROTEIN"/>
    <property type="match status" value="1"/>
</dbReference>
<protein>
    <submittedName>
        <fullName evidence="1">Uncharacterized protein</fullName>
    </submittedName>
</protein>
<accession>A0ABP1EF35</accession>
<dbReference type="Pfam" id="PF17963">
    <property type="entry name" value="Big_9"/>
    <property type="match status" value="1"/>
</dbReference>
<dbReference type="Pfam" id="PF13585">
    <property type="entry name" value="CHU_C"/>
    <property type="match status" value="1"/>
</dbReference>
<organism evidence="1 2">
    <name type="scientific">Tenacibaculum dicentrarchi</name>
    <dbReference type="NCBI Taxonomy" id="669041"/>
    <lineage>
        <taxon>Bacteria</taxon>
        <taxon>Pseudomonadati</taxon>
        <taxon>Bacteroidota</taxon>
        <taxon>Flavobacteriia</taxon>
        <taxon>Flavobacteriales</taxon>
        <taxon>Flavobacteriaceae</taxon>
        <taxon>Tenacibaculum</taxon>
    </lineage>
</organism>
<evidence type="ECO:0000313" key="2">
    <source>
        <dbReference type="Proteomes" id="UP001497514"/>
    </source>
</evidence>
<evidence type="ECO:0000313" key="1">
    <source>
        <dbReference type="EMBL" id="CAL2077670.1"/>
    </source>
</evidence>
<sequence>MKVNYYLIKNKLLLSGLLITYLFLIPSLVLAQGCPNGELTIDNYVAISSATQVLGSPDNSNYYYSGNTPLVLEYAEEFTEGAIITFRGYYSQYDEPLTIEFGNSNTVFNTTKVVTPIFPEDVMGEVTITVPNGVGIDTAAGYKWLRLVGKGWDGFNTTRIYLDAVKIQTIKCNPCTAGGNPPQFATNPTIPITGQSTFDLNTFDATITNKGTKNVKWYYFLPASVDSEIPNGSQVLAGTYYAVFEGDDNGSPCYSDATEFTIISDFDGDSIIDDIDIDDDNDGIIDKFECTSDLTSSGSFEYDPTKTTGDFDGSWKMKTASDGSFYTVHLEDQMPTANGDIGKKDDWIFHESVDWTQGQYIVSSNQQANDYHPTIKQSITDGGAFIIFSLNNEAISNNLTGLTIGENYEFTYEMGFLPRYSDAGSISSYAPSTYVDITGGDVLTSDDPDFGAYAITDFPSTVSKTSQPLDPNWKVYRVIFKATSTSVNVKLGTNSSDVVTIDAVKVVRFPIDPICTRGLNTDADGDGCDDGTEAGLKALTPAEIAMGVGVNGLYDALETSVDSGILKDPIDLTTNPYDKDKQGSTCVICVNPDDSLIVSNPTICSGSEASITITSAEVGVTYQLRLESDDSEVTGASATQLLTSDLTLKVTPTTTTVYNIYATKGTCNIELTNKVTVKVNTCTTTATNDNFSGNENGGDITGNVITGNNGNGVDSDSESVMLTVVSATVDANGDGTPTALDLGIATEIEVSATKIGTLTLSVNGDLVFVPEANYYGTVPTINYIINGSKNDSADILITVVSEGDIDGDGISNSLDLDNDNDGILDAEEDANCTGSIVEEIIINETFEAGVVGTDIPKGSLVGVSGIDGLKEAYNSHPGNTSTTNVGEYKSISGVDGNPSIVIDANGGGIVDKEQMSSFIVLNKVNLLNGDKHTVEADFSLGLQATGSTLTNESNEYGIAIGAPNQDPIWKEDYTGAPDGVFLYGHGSVLIREPNSSLPNFTAPPRVKGWFRQSTTYYVKDNGSGILHLYADNKGYQYDASGILGAPFIANEIDLGAASNYPWLNNAAISVSTDEYVDNVIVKINHCDTDNDGVPNYLDLDSDGDGCNDVLESGGIDANNDGILDGDGFNATGQVTTSGAILASSYNGVTGNEIKATKLTADFTALVDKTVTEGQATSFTLTSATADEATSYAAGVPTYGTLGNANLGIEYQWYIGDPATTGVLIDNSITTDVYTDSNTAILNISDATGLTGKEYYLKVTHADNKCLDKTASAKLTVNVLPTTDDITSASISSDAGATDIVNPTGNDTDGTVENYKITSLPSGGTLFLADGITPVTLNQVLTLAQADGLKFDPDGSTNDDATFNIAAIDNDSGEDATPATITIPLGNVLPTTDDITSASISSDAGATDIVNPTGNDTDGTVENYKITSLPSGGTLFLADGITPVTLNQVLTLAQADGLKFDPDGSTNDDATFNIAAIDNDSGEDATPATITIPLGNVLPTTDDITSASISSDAGATDIVNPTGNDTDGTVENYKITSLPSGGTLFLADGITPVTLNQVLTLAQADGLKFDPDGSTNDDATFNIAAIDNDSGEDATPATITIPLGNVLPTTDDITSASISSDAGATDIVNPTGNDTDGTVENYKITSLPSGGTLFLADGITPVTLNQVLTLAQADGLKFDPDGSTNDDATFNIAAIDNDSGEDATPATITIPLGNVLPTTDDITSASISSDAGATDIVNPTGNDTDGTVENYKITSLPSGGTLFLADGITPVTLNQVLTLAQADGLKFDPDGSTNDDATFNIAAIDNDSGEDATPATITIPLGNVLPTTDDITSASISSDAGATDIVNPTGNDTDGTVENYKITSLPSGGTLFLADGITPVTLNQVLTLAQADGLKFDPDGSTNDDATFNIAAIDNDSGEDATPATITIPLGNVLPTTDDITSASISSDAGATDIVNPTGNDTDGTVENYKITSLPSGGTLFLADGITPVTLNQVLTLAQADGLKFDPDGSTNDDATFNIAAIDNDSGEDATPATITIPLGNVLPTTDDITSASISSDAGATDIVNPTGNDTDGTVENYKITSLPSGGTLFLADGITPVTLNQVLTLAQADGLKFDPDGSTNDDATFNIAAIDNDSGEDATPATITIPLGNVLPTTDDITSASISSDAGATDIVNPTGNDTDGTVENYKITSLPSGGTLFLADGITPVTLNQVLTLAQADGLKFDPDGSTNDDATFNIAAIDNDSGEDATPATITIPLGNVLPTTDDITSASISSDAGATDIVNPTGNDTDGTVENYKITSLPSGGTLFLADGITPVTLNQVLTLAQADGLKFDPDGSTNDDATFNIAAIDNDSGEDATPATITIPLGNVLPTTDDITSASISSDAGATDIVNPTGNDTDGTVENYKITSLPSGGTLFLADGITPVTLNQVLTLAQADGLKFDPDGSTNDDATFNIAAIDNDSGEDATPATITIPLGNVLPTTDDITSASISSDAGATDIVNPTGNDTDGTVENYKITSLPSGGTLFLADGITPVTLNQVLTLAQADGLKFDPDGSTNDDATFNIAAIDNDSGEDATPATITIPLGNVLPTTDDITSASISSDAGATDIVNPTGNDTDGTVENYKITSLPSGGTLFLADGITPVTLNQVLTLAQADGLKFDPDGSTNDDATFNIAAIDNDSGEDATPATITIPLGNVLPTTDDITSASISSDAGATDIVNPTGNDTDGTVENYKITSLPSGGTLFLADGITPVTLNQVLTLAQADGLKFDPDGSTNDDATFNIAAIDNDSGEDATPATITIPLGNVLPTTDDITSASISSDAGATDIVNPTGNDTDGTVENYKITSLPSGGTLFLADGITPVTLNQVLTLAQADGLKFDPDGSTNDDATFNIAAIDNDSGEDATPATITIPLGNVLPTTDDITSASISSDAGATDIVNPTGNDTDGTVENYKITSLPSGGTLFLADGITPVTLNQVLTLAQADGLKFDPDGSTNDDATFNIAAIDNDSGEDATPATITIPLGNVLPTTDDITSASISSDAGATDIVNPTGNDTDGTVENYKITSLPSGGTLFLADGITPVTLNQVLTLAQADGLKFDPDGSTNDDATFNIAAIDNDSGEDATPATITIPLGNVLPTTDDITSASISSDAGATDIVNPTGNDTDGTVENYKITSLPSGGTLFLADGITPVTLNQVLTLAQADGLKFDPDGSTNDDATFNIAAIDNDSGEDATPATITIPLGNVLPTTDDITSASISSDAGATDIVNPTGNDTDGTVENYKITSLPSGGTLFLADGITPVTLNQVLTLAQADGLKFDPDGSTNDDATFNIAAIDNDSGEDATPATITIPLGNVLPTTDDITSASISSDAGATDIVNPTGNDTDGTVENYKITSLPSGGTLFLADGITPVTLNQVLTLAQADGLKFDPDGSTNDDATFNIAAIDNDSGEDATPATITIPLGNVLPTTDDITSASISSDAGATDIVNPTGNDTDGTVENYKITSLPSGGTLFLADGITPVTLNQVLTLAQADGLKFDPDGSTNDDATFNIAAIDNDSGEDATPATITIPLGNVLPTTDDITSASISSDAGATDIVNPTGNDTDGTVENYKITSLPSGGTLFLADGITPVTLNQVLTLAQADGLKFDPDGSTNDDATFNIAAIDNDSGEDATPATITIPLGNVLPTTDDITSASISSDAGATDIVNPTGNDTDGTVENYKITSLPSGGTLFLADGITPVTLNQVLTLAQADGLKFDPDGSTNDDATFNIAAIDNDSGEDATPATITIPLGNDENPTAKSDEVSTLKDTAVTTGNVLENDSVLDNATITSFDTTSTKGGTVINNGDGTFTYTPALGFVGKDTFTYTLCDDDIPISFCSTATVTVNVESVIEPIVDDYTTTPVLAGENTPSIIDNDTFNGNPIVVGTGKDEVTLTPNPNQNNEPGFTFNTDGTIMVSESVTEGLYELEYQICENGANPTNCATAKVKILVKKKSLPCGTPYNIMTPDNDGENDSFFISCIDKPEYANNTVEIFNRWGNTVYKASGYNNESVSFKGISNGRTTLVVDEKLPPGTYYYVIDLGDGSKPKVGWLYINR</sequence>
<dbReference type="EMBL" id="OZ038524">
    <property type="protein sequence ID" value="CAL2077670.1"/>
    <property type="molecule type" value="Genomic_DNA"/>
</dbReference>
<proteinExistence type="predicted"/>
<name>A0ABP1EF35_9FLAO</name>
<dbReference type="RefSeq" id="WP_348719396.1">
    <property type="nucleotide sequence ID" value="NZ_OZ038524.1"/>
</dbReference>